<evidence type="ECO:0000313" key="1">
    <source>
        <dbReference type="EMBL" id="CNL09550.1"/>
    </source>
</evidence>
<sequence length="214" mass="23958">MRKPDWEKIEAEYRAGLFSVREIATQQGISHTAINKRAKTEGWERDLNAKIKAKADAIVSKREVSKQVSTERVISERQLIEANAEVIANVRMEHRGDIRKARTLTNTLLSELEAECSDVPALNELGELMRCEDDKGTDKLNDLYHKIISLPGRVKSMKDLADSLKNLIALERQAYGLDAPDAGKQPTIDDKSDDELIVRIQELMHGKPDAGAKA</sequence>
<protein>
    <recommendedName>
        <fullName evidence="3">Phage protein</fullName>
    </recommendedName>
</protein>
<keyword evidence="2" id="KW-1185">Reference proteome</keyword>
<evidence type="ECO:0000313" key="2">
    <source>
        <dbReference type="Proteomes" id="UP000038647"/>
    </source>
</evidence>
<dbReference type="EMBL" id="CQEH01000009">
    <property type="protein sequence ID" value="CNL09550.1"/>
    <property type="molecule type" value="Genomic_DNA"/>
</dbReference>
<dbReference type="Proteomes" id="UP000038647">
    <property type="component" value="Unassembled WGS sequence"/>
</dbReference>
<proteinExistence type="predicted"/>
<name>A0ABM9SUB7_YERAL</name>
<evidence type="ECO:0008006" key="3">
    <source>
        <dbReference type="Google" id="ProtNLM"/>
    </source>
</evidence>
<dbReference type="RefSeq" id="WP_082168387.1">
    <property type="nucleotide sequence ID" value="NZ_CQEH01000009.1"/>
</dbReference>
<organism evidence="1 2">
    <name type="scientific">Yersinia aldovae</name>
    <dbReference type="NCBI Taxonomy" id="29483"/>
    <lineage>
        <taxon>Bacteria</taxon>
        <taxon>Pseudomonadati</taxon>
        <taxon>Pseudomonadota</taxon>
        <taxon>Gammaproteobacteria</taxon>
        <taxon>Enterobacterales</taxon>
        <taxon>Yersiniaceae</taxon>
        <taxon>Yersinia</taxon>
    </lineage>
</organism>
<comment type="caution">
    <text evidence="1">The sequence shown here is derived from an EMBL/GenBank/DDBJ whole genome shotgun (WGS) entry which is preliminary data.</text>
</comment>
<gene>
    <name evidence="1" type="ORF">ERS137966_02206</name>
</gene>
<reference evidence="1 2" key="1">
    <citation type="submission" date="2015-03" db="EMBL/GenBank/DDBJ databases">
        <authorList>
            <consortium name="Pathogen Informatics"/>
            <person name="Murphy D."/>
        </authorList>
    </citation>
    <scope>NUCLEOTIDE SEQUENCE [LARGE SCALE GENOMIC DNA]</scope>
    <source>
        <strain evidence="1 2">IP08791</strain>
    </source>
</reference>
<accession>A0ABM9SUB7</accession>